<dbReference type="SUPFAM" id="SSF53597">
    <property type="entry name" value="Dihydrofolate reductase-like"/>
    <property type="match status" value="1"/>
</dbReference>
<comment type="similarity">
    <text evidence="2">Belongs to the dihydrofolate reductase family.</text>
</comment>
<feature type="domain" description="DHFR" evidence="7">
    <location>
        <begin position="53"/>
        <end position="111"/>
    </location>
</feature>
<dbReference type="Ensembl" id="ENSCHIT00010006409.1">
    <property type="protein sequence ID" value="ENSCHIP00010004619.1"/>
    <property type="gene ID" value="ENSCHIG00010003318.1"/>
</dbReference>
<dbReference type="PANTHER" id="PTHR48069:SF6">
    <property type="entry name" value="DIHYDROFOLATE REDUCTASE"/>
    <property type="match status" value="1"/>
</dbReference>
<comment type="catalytic activity">
    <reaction evidence="6">
        <text>(6S)-5,6,7,8-tetrahydrofolate + NADP(+) = 7,8-dihydrofolate + NADPH + H(+)</text>
        <dbReference type="Rhea" id="RHEA:15009"/>
        <dbReference type="ChEBI" id="CHEBI:15378"/>
        <dbReference type="ChEBI" id="CHEBI:57451"/>
        <dbReference type="ChEBI" id="CHEBI:57453"/>
        <dbReference type="ChEBI" id="CHEBI:57783"/>
        <dbReference type="ChEBI" id="CHEBI:58349"/>
        <dbReference type="EC" id="1.5.1.3"/>
    </reaction>
</comment>
<dbReference type="GO" id="GO:0005739">
    <property type="term" value="C:mitochondrion"/>
    <property type="evidence" value="ECO:0007669"/>
    <property type="project" value="TreeGrafter"/>
</dbReference>
<evidence type="ECO:0000256" key="3">
    <source>
        <dbReference type="ARBA" id="ARBA00012856"/>
    </source>
</evidence>
<accession>A0A8C2NFZ1</accession>
<keyword evidence="5" id="KW-0560">Oxidoreductase</keyword>
<dbReference type="Pfam" id="PF00186">
    <property type="entry name" value="DHFR_1"/>
    <property type="match status" value="1"/>
</dbReference>
<reference evidence="8" key="2">
    <citation type="submission" date="2025-08" db="UniProtKB">
        <authorList>
            <consortium name="Ensembl"/>
        </authorList>
    </citation>
    <scope>IDENTIFICATION</scope>
</reference>
<comment type="pathway">
    <text evidence="1">Cofactor biosynthesis; tetrahydrofolate biosynthesis; 5,6,7,8-tetrahydrofolate from 7,8-dihydrofolate: step 1/1.</text>
</comment>
<evidence type="ECO:0000256" key="6">
    <source>
        <dbReference type="ARBA" id="ARBA00048873"/>
    </source>
</evidence>
<dbReference type="GO" id="GO:0046655">
    <property type="term" value="P:folic acid metabolic process"/>
    <property type="evidence" value="ECO:0007669"/>
    <property type="project" value="TreeGrafter"/>
</dbReference>
<evidence type="ECO:0000259" key="7">
    <source>
        <dbReference type="Pfam" id="PF00186"/>
    </source>
</evidence>
<dbReference type="GO" id="GO:0046452">
    <property type="term" value="P:dihydrofolate metabolic process"/>
    <property type="evidence" value="ECO:0007669"/>
    <property type="project" value="TreeGrafter"/>
</dbReference>
<evidence type="ECO:0000256" key="1">
    <source>
        <dbReference type="ARBA" id="ARBA00004903"/>
    </source>
</evidence>
<dbReference type="InterPro" id="IPR024072">
    <property type="entry name" value="DHFR-like_dom_sf"/>
</dbReference>
<dbReference type="InterPro" id="IPR012259">
    <property type="entry name" value="DHFR"/>
</dbReference>
<sequence length="140" mass="16127">AGNPGWICDRMFKFELKDRLNSFQDSQLADWMLTVGQLCCSDHLEVSFPVSYNKVDMVWIVGGSSVCKEAINKPSHLRLFVTRIMQELESDTFFPEIDLEKTKKALSTNLKHMKRTINVKMFSDLFQASPPPQKTIYFSL</sequence>
<organism evidence="8">
    <name type="scientific">Capra hircus</name>
    <name type="common">Goat</name>
    <dbReference type="NCBI Taxonomy" id="9925"/>
    <lineage>
        <taxon>Eukaryota</taxon>
        <taxon>Metazoa</taxon>
        <taxon>Chordata</taxon>
        <taxon>Craniata</taxon>
        <taxon>Vertebrata</taxon>
        <taxon>Euteleostomi</taxon>
        <taxon>Mammalia</taxon>
        <taxon>Eutheria</taxon>
        <taxon>Laurasiatheria</taxon>
        <taxon>Artiodactyla</taxon>
        <taxon>Ruminantia</taxon>
        <taxon>Pecora</taxon>
        <taxon>Bovidae</taxon>
        <taxon>Caprinae</taxon>
        <taxon>Capra</taxon>
    </lineage>
</organism>
<protein>
    <recommendedName>
        <fullName evidence="3">dihydrofolate reductase</fullName>
        <ecNumber evidence="3">1.5.1.3</ecNumber>
    </recommendedName>
</protein>
<dbReference type="InterPro" id="IPR001796">
    <property type="entry name" value="DHFR_dom"/>
</dbReference>
<evidence type="ECO:0000256" key="5">
    <source>
        <dbReference type="ARBA" id="ARBA00023002"/>
    </source>
</evidence>
<dbReference type="GO" id="GO:0050661">
    <property type="term" value="F:NADP binding"/>
    <property type="evidence" value="ECO:0007669"/>
    <property type="project" value="InterPro"/>
</dbReference>
<keyword evidence="4" id="KW-0521">NADP</keyword>
<dbReference type="AlphaFoldDB" id="A0A8C2NFZ1"/>
<proteinExistence type="inferred from homology"/>
<name>A0A8C2NFZ1_CAPHI</name>
<reference evidence="8" key="1">
    <citation type="submission" date="2019-03" db="EMBL/GenBank/DDBJ databases">
        <title>Genome sequencing and reference-guided assembly of Black Bengal Goat (Capra hircus).</title>
        <authorList>
            <person name="Siddiki A.Z."/>
            <person name="Baten A."/>
            <person name="Billah M."/>
            <person name="Alam M.A.U."/>
            <person name="Shawrob K.S.M."/>
            <person name="Saha S."/>
            <person name="Chowdhury M."/>
            <person name="Rahman A.H."/>
            <person name="Stear M."/>
            <person name="Miah G."/>
            <person name="Das G.B."/>
            <person name="Hossain M.M."/>
            <person name="Kumkum M."/>
            <person name="Islam M.S."/>
            <person name="Mollah A.M."/>
            <person name="Ahsan A."/>
            <person name="Tusar F."/>
            <person name="Khan M.K.I."/>
        </authorList>
    </citation>
    <scope>NUCLEOTIDE SEQUENCE [LARGE SCALE GENOMIC DNA]</scope>
</reference>
<evidence type="ECO:0000313" key="8">
    <source>
        <dbReference type="Ensembl" id="ENSCHIP00010004619.1"/>
    </source>
</evidence>
<dbReference type="Gene3D" id="3.40.430.10">
    <property type="entry name" value="Dihydrofolate Reductase, subunit A"/>
    <property type="match status" value="1"/>
</dbReference>
<dbReference type="PANTHER" id="PTHR48069">
    <property type="entry name" value="DIHYDROFOLATE REDUCTASE"/>
    <property type="match status" value="1"/>
</dbReference>
<evidence type="ECO:0000256" key="4">
    <source>
        <dbReference type="ARBA" id="ARBA00022857"/>
    </source>
</evidence>
<dbReference type="GO" id="GO:0004146">
    <property type="term" value="F:dihydrofolate reductase activity"/>
    <property type="evidence" value="ECO:0007669"/>
    <property type="project" value="UniProtKB-EC"/>
</dbReference>
<dbReference type="GO" id="GO:0046654">
    <property type="term" value="P:tetrahydrofolate biosynthetic process"/>
    <property type="evidence" value="ECO:0007669"/>
    <property type="project" value="InterPro"/>
</dbReference>
<dbReference type="EC" id="1.5.1.3" evidence="3"/>
<evidence type="ECO:0000256" key="2">
    <source>
        <dbReference type="ARBA" id="ARBA00009539"/>
    </source>
</evidence>